<protein>
    <submittedName>
        <fullName evidence="2">DUF3579 domain-containing protein</fullName>
    </submittedName>
</protein>
<evidence type="ECO:0000313" key="4">
    <source>
        <dbReference type="Proteomes" id="UP000584325"/>
    </source>
</evidence>
<dbReference type="Gene3D" id="3.30.70.2340">
    <property type="entry name" value="Uncharacterised protein PF12112 family, DUF3579"/>
    <property type="match status" value="1"/>
</dbReference>
<dbReference type="EMBL" id="JACHXS010000008">
    <property type="protein sequence ID" value="MBB3223360.1"/>
    <property type="molecule type" value="Genomic_DNA"/>
</dbReference>
<gene>
    <name evidence="2" type="ORF">FCL38_27365</name>
    <name evidence="1" type="ORF">FHS02_004203</name>
</gene>
<reference evidence="1 4" key="2">
    <citation type="submission" date="2020-08" db="EMBL/GenBank/DDBJ databases">
        <title>Genomic Encyclopedia of Type Strains, Phase III (KMG-III): the genomes of soil and plant-associated and newly described type strains.</title>
        <authorList>
            <person name="Whitman W."/>
        </authorList>
    </citation>
    <scope>NUCLEOTIDE SEQUENCE [LARGE SCALE GENOMIC DNA]</scope>
    <source>
        <strain evidence="1 4">CECT 7753</strain>
    </source>
</reference>
<dbReference type="Pfam" id="PF12112">
    <property type="entry name" value="DUF3579"/>
    <property type="match status" value="1"/>
</dbReference>
<evidence type="ECO:0000313" key="1">
    <source>
        <dbReference type="EMBL" id="MBB3223360.1"/>
    </source>
</evidence>
<proteinExistence type="predicted"/>
<dbReference type="OrthoDB" id="9814727at2"/>
<name>A0A4P8HUY7_9BURK</name>
<dbReference type="EMBL" id="CP040017">
    <property type="protein sequence ID" value="QCP13733.1"/>
    <property type="molecule type" value="Genomic_DNA"/>
</dbReference>
<evidence type="ECO:0000313" key="3">
    <source>
        <dbReference type="Proteomes" id="UP000298763"/>
    </source>
</evidence>
<evidence type="ECO:0000313" key="2">
    <source>
        <dbReference type="EMBL" id="QCP13733.1"/>
    </source>
</evidence>
<dbReference type="RefSeq" id="WP_137316512.1">
    <property type="nucleotide sequence ID" value="NZ_CP040017.1"/>
</dbReference>
<organism evidence="1 4">
    <name type="scientific">Pseudoduganella umbonata</name>
    <dbReference type="NCBI Taxonomy" id="864828"/>
    <lineage>
        <taxon>Bacteria</taxon>
        <taxon>Pseudomonadati</taxon>
        <taxon>Pseudomonadota</taxon>
        <taxon>Betaproteobacteria</taxon>
        <taxon>Burkholderiales</taxon>
        <taxon>Oxalobacteraceae</taxon>
        <taxon>Telluria group</taxon>
        <taxon>Pseudoduganella</taxon>
    </lineage>
</organism>
<reference evidence="2 3" key="1">
    <citation type="submission" date="2019-05" db="EMBL/GenBank/DDBJ databases">
        <title>Draft Genome Sequences of Six Type Strains of the Genus Massilia.</title>
        <authorList>
            <person name="Miess H."/>
            <person name="Frediansyhah A."/>
            <person name="Gross H."/>
        </authorList>
    </citation>
    <scope>NUCLEOTIDE SEQUENCE [LARGE SCALE GENOMIC DNA]</scope>
    <source>
        <strain evidence="2 3">DSMZ 26121</strain>
    </source>
</reference>
<dbReference type="Proteomes" id="UP000584325">
    <property type="component" value="Unassembled WGS sequence"/>
</dbReference>
<keyword evidence="3" id="KW-1185">Reference proteome</keyword>
<accession>A0A4P8HUY7</accession>
<sequence length="103" mass="11430">MASEFFILGLTTDGKQFRPSDWADRLCGVMSCFRPAGTGGRNAHLQYSPLVRPTMINGVKAVVVDETLKDIEPMAYHFVKQFAVDNKLQVVDACSVPEPADRR</sequence>
<dbReference type="Proteomes" id="UP000298763">
    <property type="component" value="Chromosome"/>
</dbReference>
<dbReference type="InterPro" id="IPR021969">
    <property type="entry name" value="DUF3579"/>
</dbReference>
<dbReference type="AlphaFoldDB" id="A0A4P8HUY7"/>